<name>A0A1Y0CYU3_9GAMM</name>
<dbReference type="OrthoDB" id="6017064at2"/>
<reference evidence="2" key="1">
    <citation type="submission" date="2017-05" db="EMBL/GenBank/DDBJ databases">
        <authorList>
            <person name="Sung H."/>
        </authorList>
    </citation>
    <scope>NUCLEOTIDE SEQUENCE [LARGE SCALE GENOMIC DNA]</scope>
    <source>
        <strain evidence="2">AMac2203</strain>
    </source>
</reference>
<accession>A0A1Y0CYU3</accession>
<keyword evidence="2" id="KW-1185">Reference proteome</keyword>
<dbReference type="KEGG" id="ocm:CBP12_07780"/>
<dbReference type="Proteomes" id="UP000243793">
    <property type="component" value="Chromosome"/>
</dbReference>
<gene>
    <name evidence="1" type="ORF">CBP12_07780</name>
</gene>
<dbReference type="EMBL" id="CP021376">
    <property type="protein sequence ID" value="ART80056.1"/>
    <property type="molecule type" value="Genomic_DNA"/>
</dbReference>
<evidence type="ECO:0008006" key="3">
    <source>
        <dbReference type="Google" id="ProtNLM"/>
    </source>
</evidence>
<evidence type="ECO:0000313" key="1">
    <source>
        <dbReference type="EMBL" id="ART80056.1"/>
    </source>
</evidence>
<organism evidence="1 2">
    <name type="scientific">Oceanisphaera avium</name>
    <dbReference type="NCBI Taxonomy" id="1903694"/>
    <lineage>
        <taxon>Bacteria</taxon>
        <taxon>Pseudomonadati</taxon>
        <taxon>Pseudomonadota</taxon>
        <taxon>Gammaproteobacteria</taxon>
        <taxon>Aeromonadales</taxon>
        <taxon>Aeromonadaceae</taxon>
        <taxon>Oceanisphaera</taxon>
    </lineage>
</organism>
<dbReference type="RefSeq" id="WP_086963925.1">
    <property type="nucleotide sequence ID" value="NZ_CP021376.1"/>
</dbReference>
<proteinExistence type="predicted"/>
<protein>
    <recommendedName>
        <fullName evidence="3">Type 4 fimbrial biogenesis protein PilX N-terminal domain-containing protein</fullName>
    </recommendedName>
</protein>
<dbReference type="AlphaFoldDB" id="A0A1Y0CYU3"/>
<sequence length="362" mass="38941">MRQLNQGMLALSMSLLLLLILSSVSVFMSRAFVAERRLMLNELEYRVVQAIAEQGVAEAIAQRHLDPSVETLSHQVSHALGDIKYHVNIAPHNSLVGVLQLQASAYMASGTASRISLALAERTVLNPQHLGPKSPLLLGAATSHINGQLQLVLNPGHPISIWSAGALNITGTLHSCALTDYDKQTRRCQGFISQFDTLQHHLASDIKVQDTAFVPDLLHYLFGYRAANLAPLVSYQAQDCSHIQRPGFYHLAGGGHCQLDEITSSREAPVILLLNDMAAIATVPIKFYGLIILVGPAPTLTLAPGSEIIGALVMGKGASSLNGDFTLRYDAGVLCTLGDCQSQIGATPYRLLSILAGSWHDD</sequence>
<evidence type="ECO:0000313" key="2">
    <source>
        <dbReference type="Proteomes" id="UP000243793"/>
    </source>
</evidence>